<dbReference type="PANTHER" id="PTHR47331:SF1">
    <property type="entry name" value="GAG-LIKE PROTEIN"/>
    <property type="match status" value="1"/>
</dbReference>
<dbReference type="Proteomes" id="UP000708208">
    <property type="component" value="Unassembled WGS sequence"/>
</dbReference>
<protein>
    <recommendedName>
        <fullName evidence="1">Integrase zinc-binding domain-containing protein</fullName>
    </recommendedName>
</protein>
<accession>A0A8J2KR80</accession>
<reference evidence="2" key="1">
    <citation type="submission" date="2021-06" db="EMBL/GenBank/DDBJ databases">
        <authorList>
            <person name="Hodson N. C."/>
            <person name="Mongue J. A."/>
            <person name="Jaron S. K."/>
        </authorList>
    </citation>
    <scope>NUCLEOTIDE SEQUENCE</scope>
</reference>
<dbReference type="EMBL" id="CAJVCH010416381">
    <property type="protein sequence ID" value="CAG7818271.1"/>
    <property type="molecule type" value="Genomic_DNA"/>
</dbReference>
<dbReference type="Pfam" id="PF17921">
    <property type="entry name" value="Integrase_H2C2"/>
    <property type="match status" value="1"/>
</dbReference>
<evidence type="ECO:0000313" key="2">
    <source>
        <dbReference type="EMBL" id="CAG7818271.1"/>
    </source>
</evidence>
<sequence length="202" mass="23195">MSPISTEEIESVNLKWVRYVQGQEFTLELEALKNGKPCPAKSRIFTLNPFLDSEQLIRVGGRLRNSDLMFEQKHPLLLPQHHHLTKLIVQHFHERLLHAGPQLMLHTIQQKYWIPRGKDVARARVRKCITCFRQNAEVQQQMMGDLPKSRVVPSPAFFKSGVDYAGPFLLKAMKGRTPKTFKGYIAVAQEIRWPTIDASGNL</sequence>
<dbReference type="OrthoDB" id="5984724at2759"/>
<comment type="caution">
    <text evidence="2">The sequence shown here is derived from an EMBL/GenBank/DDBJ whole genome shotgun (WGS) entry which is preliminary data.</text>
</comment>
<dbReference type="InterPro" id="IPR041588">
    <property type="entry name" value="Integrase_H2C2"/>
</dbReference>
<name>A0A8J2KR80_9HEXA</name>
<keyword evidence="3" id="KW-1185">Reference proteome</keyword>
<organism evidence="2 3">
    <name type="scientific">Allacma fusca</name>
    <dbReference type="NCBI Taxonomy" id="39272"/>
    <lineage>
        <taxon>Eukaryota</taxon>
        <taxon>Metazoa</taxon>
        <taxon>Ecdysozoa</taxon>
        <taxon>Arthropoda</taxon>
        <taxon>Hexapoda</taxon>
        <taxon>Collembola</taxon>
        <taxon>Symphypleona</taxon>
        <taxon>Sminthuridae</taxon>
        <taxon>Allacma</taxon>
    </lineage>
</organism>
<gene>
    <name evidence="2" type="ORF">AFUS01_LOCUS28785</name>
</gene>
<feature type="domain" description="Integrase zinc-binding" evidence="1">
    <location>
        <begin position="82"/>
        <end position="136"/>
    </location>
</feature>
<proteinExistence type="predicted"/>
<dbReference type="PANTHER" id="PTHR47331">
    <property type="entry name" value="PHD-TYPE DOMAIN-CONTAINING PROTEIN"/>
    <property type="match status" value="1"/>
</dbReference>
<evidence type="ECO:0000313" key="3">
    <source>
        <dbReference type="Proteomes" id="UP000708208"/>
    </source>
</evidence>
<dbReference type="AlphaFoldDB" id="A0A8J2KR80"/>
<evidence type="ECO:0000259" key="1">
    <source>
        <dbReference type="Pfam" id="PF17921"/>
    </source>
</evidence>